<evidence type="ECO:0000259" key="2">
    <source>
        <dbReference type="Pfam" id="PF13930"/>
    </source>
</evidence>
<dbReference type="InterPro" id="IPR044929">
    <property type="entry name" value="DNA/RNA_non-sp_Endonuclease_sf"/>
</dbReference>
<sequence>MKKLKILFTTLIGLIGLFIGGGMINVDLENMIESFMIQTNSQPVKELGEIKIDEIKSIINLNGNYANFTLEELESTEPWQTFSDLDSLNRVGVADALLHKSMMPSEPREDISMIYPTGWNQKKLDDGNWLYNRSHLLGFQLTGENANWKNLFTGTQELNQIHMVKYENEIAQYLKSTNNHVRYRVTPIFMDNELVPRAIQLEAESIEDKQINFNVLIPNVQAGITIDYSTGKATKE</sequence>
<organism evidence="3 4">
    <name type="scientific">Enterococcus mundtii</name>
    <dbReference type="NCBI Taxonomy" id="53346"/>
    <lineage>
        <taxon>Bacteria</taxon>
        <taxon>Bacillati</taxon>
        <taxon>Bacillota</taxon>
        <taxon>Bacilli</taxon>
        <taxon>Lactobacillales</taxon>
        <taxon>Enterococcaceae</taxon>
        <taxon>Enterococcus</taxon>
    </lineage>
</organism>
<dbReference type="GO" id="GO:0004519">
    <property type="term" value="F:endonuclease activity"/>
    <property type="evidence" value="ECO:0007669"/>
    <property type="project" value="UniProtKB-KW"/>
</dbReference>
<keyword evidence="1" id="KW-1133">Transmembrane helix</keyword>
<dbReference type="Proteomes" id="UP000509460">
    <property type="component" value="Plasmid pEM15-1A-1"/>
</dbReference>
<feature type="domain" description="Type VII secretion system protein EssD-like" evidence="2">
    <location>
        <begin position="79"/>
        <end position="205"/>
    </location>
</feature>
<evidence type="ECO:0000313" key="3">
    <source>
        <dbReference type="EMBL" id="BBM16287.1"/>
    </source>
</evidence>
<keyword evidence="3" id="KW-0540">Nuclease</keyword>
<accession>A0AAI8RC86</accession>
<dbReference type="EMBL" id="AP019811">
    <property type="protein sequence ID" value="BBM16287.1"/>
    <property type="molecule type" value="Genomic_DNA"/>
</dbReference>
<dbReference type="InterPro" id="IPR044927">
    <property type="entry name" value="Endonuclea_NS_2"/>
</dbReference>
<dbReference type="Pfam" id="PF13930">
    <property type="entry name" value="Endonuclea_NS_2"/>
    <property type="match status" value="1"/>
</dbReference>
<feature type="transmembrane region" description="Helical" evidence="1">
    <location>
        <begin position="6"/>
        <end position="26"/>
    </location>
</feature>
<dbReference type="Gene3D" id="3.40.570.10">
    <property type="entry name" value="Extracellular Endonuclease, subunit A"/>
    <property type="match status" value="1"/>
</dbReference>
<proteinExistence type="predicted"/>
<dbReference type="AlphaFoldDB" id="A0AAI8RC86"/>
<evidence type="ECO:0000256" key="1">
    <source>
        <dbReference type="SAM" id="Phobius"/>
    </source>
</evidence>
<keyword evidence="3" id="KW-0378">Hydrolase</keyword>
<geneLocation type="plasmid" evidence="4">
    <name>pem15-1a-1 dna</name>
</geneLocation>
<keyword evidence="1" id="KW-0472">Membrane</keyword>
<keyword evidence="3" id="KW-0255">Endonuclease</keyword>
<name>A0AAI8RC86_ENTMU</name>
<evidence type="ECO:0000313" key="4">
    <source>
        <dbReference type="Proteomes" id="UP000509460"/>
    </source>
</evidence>
<reference evidence="3 4" key="1">
    <citation type="submission" date="2019-07" db="EMBL/GenBank/DDBJ databases">
        <title>antibiotic susceptibility of plant-derived lactic acid bacteria.</title>
        <authorList>
            <person name="Sugiyama M."/>
            <person name="Noda M."/>
        </authorList>
    </citation>
    <scope>NUCLEOTIDE SEQUENCE [LARGE SCALE GENOMIC DNA]</scope>
    <source>
        <strain evidence="3 4">15-1A</strain>
        <plasmid evidence="4">pem15-1a-1 dna</plasmid>
    </source>
</reference>
<keyword evidence="1" id="KW-0812">Transmembrane</keyword>
<dbReference type="RefSeq" id="WP_232092512.1">
    <property type="nucleotide sequence ID" value="NZ_AP019811.1"/>
</dbReference>
<keyword evidence="3" id="KW-0614">Plasmid</keyword>
<gene>
    <name evidence="3" type="ORF">EM151A_4058</name>
</gene>
<protein>
    <submittedName>
        <fullName evidence="3">DNA/RNA non-specific endonuclease</fullName>
    </submittedName>
</protein>